<reference evidence="3" key="1">
    <citation type="submission" date="2015-05" db="EMBL/GenBank/DDBJ databases">
        <title>Draft genome of Nitrosomonas communis strain Nm2.</title>
        <authorList>
            <person name="Kozlowski J.A."/>
            <person name="Kits K.D."/>
            <person name="Stein L.Y."/>
        </authorList>
    </citation>
    <scope>NUCLEOTIDE SEQUENCE [LARGE SCALE GENOMIC DNA]</scope>
    <source>
        <strain evidence="3">Nm2</strain>
    </source>
</reference>
<organism evidence="1 3">
    <name type="scientific">Nitrosomonas communis</name>
    <dbReference type="NCBI Taxonomy" id="44574"/>
    <lineage>
        <taxon>Bacteria</taxon>
        <taxon>Pseudomonadati</taxon>
        <taxon>Pseudomonadota</taxon>
        <taxon>Betaproteobacteria</taxon>
        <taxon>Nitrosomonadales</taxon>
        <taxon>Nitrosomonadaceae</taxon>
        <taxon>Nitrosomonas</taxon>
    </lineage>
</organism>
<evidence type="ECO:0000313" key="4">
    <source>
        <dbReference type="Proteomes" id="UP000324176"/>
    </source>
</evidence>
<proteinExistence type="predicted"/>
<evidence type="ECO:0000313" key="1">
    <source>
        <dbReference type="EMBL" id="AKH38426.1"/>
    </source>
</evidence>
<keyword evidence="3" id="KW-1185">Reference proteome</keyword>
<dbReference type="RefSeq" id="WP_046850472.1">
    <property type="nucleotide sequence ID" value="NZ_VNHT01000127.1"/>
</dbReference>
<evidence type="ECO:0000313" key="2">
    <source>
        <dbReference type="EMBL" id="TYP70400.1"/>
    </source>
</evidence>
<dbReference type="AlphaFoldDB" id="A0A0F7KG67"/>
<reference evidence="1 3" key="2">
    <citation type="journal article" date="2016" name="Genome Announc.">
        <title>Genome Sequence of Nitrosomonas communis Strain Nm2, a Mesophilic Ammonia-Oxidizing Bacterium Isolated from Mediterranean Soil.</title>
        <authorList>
            <person name="Kozlowski J.A."/>
            <person name="Kits K.D."/>
            <person name="Stein L.Y."/>
        </authorList>
    </citation>
    <scope>NUCLEOTIDE SEQUENCE [LARGE SCALE GENOMIC DNA]</scope>
    <source>
        <strain evidence="1 3">Nm2</strain>
    </source>
</reference>
<evidence type="ECO:0000313" key="3">
    <source>
        <dbReference type="Proteomes" id="UP000034156"/>
    </source>
</evidence>
<dbReference type="PATRIC" id="fig|44574.3.peg.3017"/>
<dbReference type="EMBL" id="VNHT01000127">
    <property type="protein sequence ID" value="TYP70400.1"/>
    <property type="molecule type" value="Genomic_DNA"/>
</dbReference>
<dbReference type="Proteomes" id="UP000034156">
    <property type="component" value="Chromosome"/>
</dbReference>
<gene>
    <name evidence="1" type="ORF">AAW31_12445</name>
    <name evidence="2" type="ORF">BCL69_11272</name>
</gene>
<reference evidence="2 4" key="3">
    <citation type="submission" date="2019-07" db="EMBL/GenBank/DDBJ databases">
        <title>Active sludge and wastewater microbial communities from Klosterneuburg, Austria.</title>
        <authorList>
            <person name="Wagner M."/>
        </authorList>
    </citation>
    <scope>NUCLEOTIDE SEQUENCE [LARGE SCALE GENOMIC DNA]</scope>
    <source>
        <strain evidence="2 4">Nm2</strain>
    </source>
</reference>
<dbReference type="Proteomes" id="UP000324176">
    <property type="component" value="Unassembled WGS sequence"/>
</dbReference>
<accession>A0A0F7KG67</accession>
<dbReference type="EMBL" id="CP011451">
    <property type="protein sequence ID" value="AKH38426.1"/>
    <property type="molecule type" value="Genomic_DNA"/>
</dbReference>
<dbReference type="KEGG" id="nco:AAW31_12445"/>
<sequence length="104" mass="11466">MVLGNKSLLMAELERACFGHERAIERAVHCSLIEIRGSVENSRRSLFIGHDGIERWADRLGLTIVSIIGGNEPFIFLQYPVKLDNGGIIEGLQAFGQSVCLLKA</sequence>
<name>A0A0F7KG67_9PROT</name>
<protein>
    <submittedName>
        <fullName evidence="1">Uncharacterized protein</fullName>
    </submittedName>
</protein>